<dbReference type="InterPro" id="IPR006674">
    <property type="entry name" value="HD_domain"/>
</dbReference>
<evidence type="ECO:0000313" key="2">
    <source>
        <dbReference type="EMBL" id="BBH50793.1"/>
    </source>
</evidence>
<dbReference type="GO" id="GO:0016787">
    <property type="term" value="F:hydrolase activity"/>
    <property type="evidence" value="ECO:0007669"/>
    <property type="project" value="UniProtKB-KW"/>
</dbReference>
<dbReference type="SMART" id="SM00471">
    <property type="entry name" value="HDc"/>
    <property type="match status" value="1"/>
</dbReference>
<reference evidence="3" key="1">
    <citation type="submission" date="2018-11" db="EMBL/GenBank/DDBJ databases">
        <title>Comparative genomics of Parolsenella catena and Libanicoccus massiliensis: Reclassification of Libanicoccus massiliensis as Parolsenella massiliensis comb. nov.</title>
        <authorList>
            <person name="Sakamoto M."/>
            <person name="Ikeyama N."/>
            <person name="Murakami T."/>
            <person name="Mori H."/>
            <person name="Yuki M."/>
            <person name="Ohkuma M."/>
        </authorList>
    </citation>
    <scope>NUCLEOTIDE SEQUENCE [LARGE SCALE GENOMIC DNA]</scope>
    <source>
        <strain evidence="3">JCM 31932</strain>
    </source>
</reference>
<dbReference type="KEGG" id="pcat:Pcatena_13800"/>
<dbReference type="Proteomes" id="UP000273154">
    <property type="component" value="Chromosome"/>
</dbReference>
<evidence type="ECO:0000259" key="1">
    <source>
        <dbReference type="SMART" id="SM00471"/>
    </source>
</evidence>
<organism evidence="2 3">
    <name type="scientific">Parolsenella catena</name>
    <dbReference type="NCBI Taxonomy" id="2003188"/>
    <lineage>
        <taxon>Bacteria</taxon>
        <taxon>Bacillati</taxon>
        <taxon>Actinomycetota</taxon>
        <taxon>Coriobacteriia</taxon>
        <taxon>Coriobacteriales</taxon>
        <taxon>Atopobiaceae</taxon>
        <taxon>Parolsenella</taxon>
    </lineage>
</organism>
<sequence>MRIDRERARRAFADYVAAYDPNSPRIALKIAHTYRVADIAARIAGAEGLSAEDVDLAWLCGLVHDVGRFEQVRRWNTFRDADSASHALLGVRALFGPRERLGVPVGGTDAGMPRIRDFAADKSEDELIRTAVALHSDYRLPNGLDARMRTFCELTRDADKADILRTVDTDTPETLLGCTADELLGSSLSTEAVAAFDERRCMLRNERSQPADFLVSFCCFAFELAFEESRAIMREQGYIYELLERPFGITEPFRREGTRHELGRMTREMHTYLEGGAS</sequence>
<dbReference type="Gene3D" id="1.10.3210.10">
    <property type="entry name" value="Hypothetical protein af1432"/>
    <property type="match status" value="1"/>
</dbReference>
<keyword evidence="3" id="KW-1185">Reference proteome</keyword>
<name>A0A3G9JZR1_9ACTN</name>
<dbReference type="EMBL" id="AP019367">
    <property type="protein sequence ID" value="BBH50793.1"/>
    <property type="molecule type" value="Genomic_DNA"/>
</dbReference>
<gene>
    <name evidence="2" type="ORF">Pcatena_13800</name>
</gene>
<accession>A0A3G9JZR1</accession>
<dbReference type="Pfam" id="PF01966">
    <property type="entry name" value="HD"/>
    <property type="match status" value="1"/>
</dbReference>
<dbReference type="InterPro" id="IPR003607">
    <property type="entry name" value="HD/PDEase_dom"/>
</dbReference>
<feature type="domain" description="HD/PDEase" evidence="1">
    <location>
        <begin position="25"/>
        <end position="173"/>
    </location>
</feature>
<dbReference type="CDD" id="cd00077">
    <property type="entry name" value="HDc"/>
    <property type="match status" value="1"/>
</dbReference>
<protein>
    <submittedName>
        <fullName evidence="2">Metal-dependent phosphohydrolase</fullName>
    </submittedName>
</protein>
<evidence type="ECO:0000313" key="3">
    <source>
        <dbReference type="Proteomes" id="UP000273154"/>
    </source>
</evidence>
<dbReference type="SUPFAM" id="SSF109604">
    <property type="entry name" value="HD-domain/PDEase-like"/>
    <property type="match status" value="1"/>
</dbReference>
<keyword evidence="2" id="KW-0378">Hydrolase</keyword>
<dbReference type="AlphaFoldDB" id="A0A3G9JZR1"/>
<proteinExistence type="predicted"/>